<proteinExistence type="predicted"/>
<organism evidence="1 2">
    <name type="scientific">Candidatus Sungbacteria bacterium RIFCSPHIGHO2_02_FULL_47_11</name>
    <dbReference type="NCBI Taxonomy" id="1802270"/>
    <lineage>
        <taxon>Bacteria</taxon>
        <taxon>Candidatus Sungiibacteriota</taxon>
    </lineage>
</organism>
<reference evidence="1 2" key="1">
    <citation type="journal article" date="2016" name="Nat. Commun.">
        <title>Thousands of microbial genomes shed light on interconnected biogeochemical processes in an aquifer system.</title>
        <authorList>
            <person name="Anantharaman K."/>
            <person name="Brown C.T."/>
            <person name="Hug L.A."/>
            <person name="Sharon I."/>
            <person name="Castelle C.J."/>
            <person name="Probst A.J."/>
            <person name="Thomas B.C."/>
            <person name="Singh A."/>
            <person name="Wilkins M.J."/>
            <person name="Karaoz U."/>
            <person name="Brodie E.L."/>
            <person name="Williams K.H."/>
            <person name="Hubbard S.S."/>
            <person name="Banfield J.F."/>
        </authorList>
    </citation>
    <scope>NUCLEOTIDE SEQUENCE [LARGE SCALE GENOMIC DNA]</scope>
</reference>
<protein>
    <submittedName>
        <fullName evidence="1">Uncharacterized protein</fullName>
    </submittedName>
</protein>
<dbReference type="EMBL" id="MHQI01000069">
    <property type="protein sequence ID" value="OGZ98308.1"/>
    <property type="molecule type" value="Genomic_DNA"/>
</dbReference>
<sequence length="113" mass="11743">MQEGCISKLFYNFFCLFRNVKTAYPRRARAAIMPKNIQTEEFPSERGIAAETVAVCDSALLGAVVFAGITSVFGSVFVGAGVAFFGVTTGVATGAMTGGAVIVKDAPLPTIGV</sequence>
<comment type="caution">
    <text evidence="1">The sequence shown here is derived from an EMBL/GenBank/DDBJ whole genome shotgun (WGS) entry which is preliminary data.</text>
</comment>
<dbReference type="AlphaFoldDB" id="A0A1G2KIU1"/>
<gene>
    <name evidence="1" type="ORF">A3C07_00780</name>
</gene>
<evidence type="ECO:0000313" key="2">
    <source>
        <dbReference type="Proteomes" id="UP000179023"/>
    </source>
</evidence>
<dbReference type="Proteomes" id="UP000179023">
    <property type="component" value="Unassembled WGS sequence"/>
</dbReference>
<evidence type="ECO:0000313" key="1">
    <source>
        <dbReference type="EMBL" id="OGZ98308.1"/>
    </source>
</evidence>
<name>A0A1G2KIU1_9BACT</name>
<accession>A0A1G2KIU1</accession>